<evidence type="ECO:0000259" key="1">
    <source>
        <dbReference type="Pfam" id="PF13843"/>
    </source>
</evidence>
<dbReference type="InterPro" id="IPR052638">
    <property type="entry name" value="PiggyBac_TE-derived"/>
</dbReference>
<keyword evidence="3" id="KW-1185">Reference proteome</keyword>
<name>A0A8X6QQY0_NEPPI</name>
<comment type="caution">
    <text evidence="2">The sequence shown here is derived from an EMBL/GenBank/DDBJ whole genome shotgun (WGS) entry which is preliminary data.</text>
</comment>
<dbReference type="PANTHER" id="PTHR47055:SF3">
    <property type="entry name" value="PHORBOL-ESTER_DAG-TYPE DOMAIN-CONTAINING PROTEIN"/>
    <property type="match status" value="1"/>
</dbReference>
<proteinExistence type="predicted"/>
<dbReference type="Proteomes" id="UP000887013">
    <property type="component" value="Unassembled WGS sequence"/>
</dbReference>
<dbReference type="PANTHER" id="PTHR47055">
    <property type="entry name" value="DDE_TNP_1_7 DOMAIN-CONTAINING PROTEIN"/>
    <property type="match status" value="1"/>
</dbReference>
<reference evidence="2" key="1">
    <citation type="submission" date="2020-08" db="EMBL/GenBank/DDBJ databases">
        <title>Multicomponent nature underlies the extraordinary mechanical properties of spider dragline silk.</title>
        <authorList>
            <person name="Kono N."/>
            <person name="Nakamura H."/>
            <person name="Mori M."/>
            <person name="Yoshida Y."/>
            <person name="Ohtoshi R."/>
            <person name="Malay A.D."/>
            <person name="Moran D.A.P."/>
            <person name="Tomita M."/>
            <person name="Numata K."/>
            <person name="Arakawa K."/>
        </authorList>
    </citation>
    <scope>NUCLEOTIDE SEQUENCE</scope>
</reference>
<gene>
    <name evidence="2" type="primary">NCL1_22244</name>
    <name evidence="2" type="ORF">NPIL_408101</name>
</gene>
<dbReference type="Pfam" id="PF13843">
    <property type="entry name" value="DDE_Tnp_1_7"/>
    <property type="match status" value="1"/>
</dbReference>
<organism evidence="2 3">
    <name type="scientific">Nephila pilipes</name>
    <name type="common">Giant wood spider</name>
    <name type="synonym">Nephila maculata</name>
    <dbReference type="NCBI Taxonomy" id="299642"/>
    <lineage>
        <taxon>Eukaryota</taxon>
        <taxon>Metazoa</taxon>
        <taxon>Ecdysozoa</taxon>
        <taxon>Arthropoda</taxon>
        <taxon>Chelicerata</taxon>
        <taxon>Arachnida</taxon>
        <taxon>Araneae</taxon>
        <taxon>Araneomorphae</taxon>
        <taxon>Entelegynae</taxon>
        <taxon>Araneoidea</taxon>
        <taxon>Nephilidae</taxon>
        <taxon>Nephila</taxon>
    </lineage>
</organism>
<evidence type="ECO:0000313" key="2">
    <source>
        <dbReference type="EMBL" id="GFU34604.1"/>
    </source>
</evidence>
<dbReference type="OrthoDB" id="6434956at2759"/>
<dbReference type="AlphaFoldDB" id="A0A8X6QQY0"/>
<evidence type="ECO:0000313" key="3">
    <source>
        <dbReference type="Proteomes" id="UP000887013"/>
    </source>
</evidence>
<feature type="domain" description="PiggyBac transposable element-derived protein" evidence="1">
    <location>
        <begin position="54"/>
        <end position="154"/>
    </location>
</feature>
<protein>
    <submittedName>
        <fullName evidence="2">PiggyBac transposable element-derived protein 3</fullName>
    </submittedName>
</protein>
<sequence>MTRKKVFKTAEEAVEYLFLEELEFEMIVLPPEVDEFTIEEGFDDSETLDPSTCRGSHDFYFDVKNKITAVKWNDNKCITLAKNFDIIEPLTSVSRREKRKGEKNKIEQLCLKNNYNKNMGGIESHDWPVEKHTISIRGKKCNWLIITRIVDMAFCKYLRYLQHGECREKEYQRNKETYCNSLSKKKATQYKYKSVYQVIQFHLE</sequence>
<dbReference type="InterPro" id="IPR029526">
    <property type="entry name" value="PGBD"/>
</dbReference>
<dbReference type="EMBL" id="BMAW01130321">
    <property type="protein sequence ID" value="GFU34604.1"/>
    <property type="molecule type" value="Genomic_DNA"/>
</dbReference>
<dbReference type="GO" id="GO:0043565">
    <property type="term" value="F:sequence-specific DNA binding"/>
    <property type="evidence" value="ECO:0007669"/>
    <property type="project" value="TreeGrafter"/>
</dbReference>
<accession>A0A8X6QQY0</accession>